<dbReference type="RefSeq" id="WP_111332833.1">
    <property type="nucleotide sequence ID" value="NZ_CP030032.1"/>
</dbReference>
<protein>
    <submittedName>
        <fullName evidence="1">Alpha/beta hydrolase</fullName>
    </submittedName>
</protein>
<dbReference type="KEGG" id="bsed:DN745_05460"/>
<dbReference type="OrthoDB" id="9780765at2"/>
<dbReference type="EMBL" id="CP030032">
    <property type="protein sequence ID" value="AWV88814.1"/>
    <property type="molecule type" value="Genomic_DNA"/>
</dbReference>
<reference evidence="1 2" key="1">
    <citation type="submission" date="2018-06" db="EMBL/GenBank/DDBJ databases">
        <title>Lujinxingia sediminis gen. nov. sp. nov., a new facultative anaerobic member of the class Deltaproteobacteria, and proposal of Lujinxingaceae fam. nov.</title>
        <authorList>
            <person name="Guo L.-Y."/>
            <person name="Li C.-M."/>
            <person name="Wang S."/>
            <person name="Du Z.-J."/>
        </authorList>
    </citation>
    <scope>NUCLEOTIDE SEQUENCE [LARGE SCALE GENOMIC DNA]</scope>
    <source>
        <strain evidence="1 2">FA350</strain>
    </source>
</reference>
<evidence type="ECO:0000313" key="1">
    <source>
        <dbReference type="EMBL" id="AWV88814.1"/>
    </source>
</evidence>
<gene>
    <name evidence="1" type="ORF">DN745_05460</name>
</gene>
<dbReference type="SUPFAM" id="SSF53474">
    <property type="entry name" value="alpha/beta-Hydrolases"/>
    <property type="match status" value="1"/>
</dbReference>
<organism evidence="1 2">
    <name type="scientific">Bradymonas sediminis</name>
    <dbReference type="NCBI Taxonomy" id="1548548"/>
    <lineage>
        <taxon>Bacteria</taxon>
        <taxon>Deltaproteobacteria</taxon>
        <taxon>Bradymonadales</taxon>
        <taxon>Bradymonadaceae</taxon>
        <taxon>Bradymonas</taxon>
    </lineage>
</organism>
<accession>A0A2Z4FJC2</accession>
<dbReference type="AlphaFoldDB" id="A0A2Z4FJC2"/>
<dbReference type="InterPro" id="IPR029058">
    <property type="entry name" value="AB_hydrolase_fold"/>
</dbReference>
<dbReference type="Proteomes" id="UP000249799">
    <property type="component" value="Chromosome"/>
</dbReference>
<name>A0A2Z4FJC2_9DELT</name>
<proteinExistence type="predicted"/>
<dbReference type="InterPro" id="IPR000073">
    <property type="entry name" value="AB_hydrolase_1"/>
</dbReference>
<keyword evidence="2" id="KW-1185">Reference proteome</keyword>
<dbReference type="InterPro" id="IPR050266">
    <property type="entry name" value="AB_hydrolase_sf"/>
</dbReference>
<evidence type="ECO:0000313" key="2">
    <source>
        <dbReference type="Proteomes" id="UP000249799"/>
    </source>
</evidence>
<dbReference type="PRINTS" id="PR00111">
    <property type="entry name" value="ABHYDROLASE"/>
</dbReference>
<dbReference type="PANTHER" id="PTHR43798">
    <property type="entry name" value="MONOACYLGLYCEROL LIPASE"/>
    <property type="match status" value="1"/>
</dbReference>
<dbReference type="Gene3D" id="3.40.50.1820">
    <property type="entry name" value="alpha/beta hydrolase"/>
    <property type="match status" value="1"/>
</dbReference>
<dbReference type="Pfam" id="PF00561">
    <property type="entry name" value="Abhydrolase_1"/>
    <property type="match status" value="1"/>
</dbReference>
<sequence>MPKITTDDGVELAYRVIGDGERDLVLVHGWMVSGAVFDGLIEELNLPDYRIIVPDLRLAGESSGQASDFSLARQVEDVKAVADAAGADSFALIGHSMGGQVAQLFAATYPGRVDRLVVLSSVPASGAALDEETYAFFHASGGNREAQAGIFGQATLDLPEGALEKLCEDATKVPAEMIQKGLLAWTKGGFEDKLAQIDTPTLVVTSDDPFLPADFLKAAIADKIAGAQMAHIGGAGHYLQIERCAQTARVIEDFI</sequence>
<keyword evidence="1" id="KW-0378">Hydrolase</keyword>
<dbReference type="GO" id="GO:0016787">
    <property type="term" value="F:hydrolase activity"/>
    <property type="evidence" value="ECO:0007669"/>
    <property type="project" value="UniProtKB-KW"/>
</dbReference>